<dbReference type="HOGENOM" id="CLU_845572_0_0_1"/>
<dbReference type="PANTHER" id="PTHR31906">
    <property type="entry name" value="PLASTID-LIPID-ASSOCIATED PROTEIN 4, CHLOROPLASTIC-RELATED"/>
    <property type="match status" value="1"/>
</dbReference>
<keyword evidence="2" id="KW-0934">Plastid</keyword>
<dbReference type="STRING" id="280699.M1V7H3"/>
<sequence length="329" mass="36228">MAPRYTPKVTGFVESASWSLNGGSNTHHLLVSGRGEAAVLEAPARKSRYQTAAGVRTPTVRHVAAVRHLRCTQEAGPGSRWNASSGASRPADDRFAVRDSNVVEIPGRTLSVSELKSELLRSVAEQNRGLASTSSSRKETLELVRALEREQAQGSSPSTTIAAPCNLGWAEQASKVSGDWKLLFTTALDVLLLGWSVLPFTPQVGSIYQNIRVALSADAMEFTLENVVQFAAPASFLLAQFGIEDSDATLRVFARGQCDRSRPQRLYLRFERARLEPNRFLGRRIDETLPPLQLPLRGTAVGWTELTFLDEDLRIIRTAVNDVFVLWRV</sequence>
<dbReference type="Pfam" id="PF04755">
    <property type="entry name" value="PAP_fibrillin"/>
    <property type="match status" value="1"/>
</dbReference>
<evidence type="ECO:0000259" key="4">
    <source>
        <dbReference type="Pfam" id="PF04755"/>
    </source>
</evidence>
<gene>
    <name evidence="5" type="ORF">CYME_CMT081C</name>
</gene>
<dbReference type="Proteomes" id="UP000007014">
    <property type="component" value="Chromosome 20"/>
</dbReference>
<evidence type="ECO:0000256" key="3">
    <source>
        <dbReference type="SAM" id="MobiDB-lite"/>
    </source>
</evidence>
<dbReference type="InterPro" id="IPR039633">
    <property type="entry name" value="PAP"/>
</dbReference>
<evidence type="ECO:0000313" key="6">
    <source>
        <dbReference type="Proteomes" id="UP000007014"/>
    </source>
</evidence>
<dbReference type="OMA" id="VTQRITH"/>
<evidence type="ECO:0000256" key="2">
    <source>
        <dbReference type="ARBA" id="ARBA00022640"/>
    </source>
</evidence>
<protein>
    <submittedName>
        <fullName evidence="5">Plastid-lipid-associated protein PAP</fullName>
    </submittedName>
</protein>
<dbReference type="KEGG" id="cme:CYME_CMT081C"/>
<dbReference type="EMBL" id="AP006502">
    <property type="protein sequence ID" value="BAM83100.1"/>
    <property type="molecule type" value="Genomic_DNA"/>
</dbReference>
<dbReference type="OrthoDB" id="201321at2759"/>
<dbReference type="GeneID" id="16998217"/>
<dbReference type="Gramene" id="CMT081CT">
    <property type="protein sequence ID" value="CMT081CT"/>
    <property type="gene ID" value="CMT081C"/>
</dbReference>
<dbReference type="GO" id="GO:0009536">
    <property type="term" value="C:plastid"/>
    <property type="evidence" value="ECO:0007669"/>
    <property type="project" value="UniProtKB-SubCell"/>
</dbReference>
<name>M1V7H3_CYAM1</name>
<organism evidence="5 6">
    <name type="scientific">Cyanidioschyzon merolae (strain NIES-3377 / 10D)</name>
    <name type="common">Unicellular red alga</name>
    <dbReference type="NCBI Taxonomy" id="280699"/>
    <lineage>
        <taxon>Eukaryota</taxon>
        <taxon>Rhodophyta</taxon>
        <taxon>Bangiophyceae</taxon>
        <taxon>Cyanidiales</taxon>
        <taxon>Cyanidiaceae</taxon>
        <taxon>Cyanidioschyzon</taxon>
    </lineage>
</organism>
<feature type="region of interest" description="Disordered" evidence="3">
    <location>
        <begin position="74"/>
        <end position="93"/>
    </location>
</feature>
<feature type="domain" description="Plastid lipid-associated protein/fibrillin conserved" evidence="4">
    <location>
        <begin position="114"/>
        <end position="326"/>
    </location>
</feature>
<reference evidence="5 6" key="2">
    <citation type="journal article" date="2007" name="BMC Biol.">
        <title>A 100%-complete sequence reveals unusually simple genomic features in the hot-spring red alga Cyanidioschyzon merolae.</title>
        <authorList>
            <person name="Nozaki H."/>
            <person name="Takano H."/>
            <person name="Misumi O."/>
            <person name="Terasawa K."/>
            <person name="Matsuzaki M."/>
            <person name="Maruyama S."/>
            <person name="Nishida K."/>
            <person name="Yagisawa F."/>
            <person name="Yoshida Y."/>
            <person name="Fujiwara T."/>
            <person name="Takio S."/>
            <person name="Tamura K."/>
            <person name="Chung S.J."/>
            <person name="Nakamura S."/>
            <person name="Kuroiwa H."/>
            <person name="Tanaka K."/>
            <person name="Sato N."/>
            <person name="Kuroiwa T."/>
        </authorList>
    </citation>
    <scope>NUCLEOTIDE SEQUENCE [LARGE SCALE GENOMIC DNA]</scope>
    <source>
        <strain evidence="5 6">10D</strain>
    </source>
</reference>
<accession>M1V7H3</accession>
<dbReference type="InterPro" id="IPR006843">
    <property type="entry name" value="PAP/fibrillin_dom"/>
</dbReference>
<evidence type="ECO:0000256" key="1">
    <source>
        <dbReference type="ARBA" id="ARBA00004474"/>
    </source>
</evidence>
<proteinExistence type="predicted"/>
<keyword evidence="6" id="KW-1185">Reference proteome</keyword>
<evidence type="ECO:0000313" key="5">
    <source>
        <dbReference type="EMBL" id="BAM83100.1"/>
    </source>
</evidence>
<dbReference type="RefSeq" id="XP_005539136.1">
    <property type="nucleotide sequence ID" value="XM_005539079.1"/>
</dbReference>
<comment type="subcellular location">
    <subcellularLocation>
        <location evidence="1">Plastid</location>
    </subcellularLocation>
</comment>
<reference evidence="5 6" key="1">
    <citation type="journal article" date="2004" name="Nature">
        <title>Genome sequence of the ultrasmall unicellular red alga Cyanidioschyzon merolae 10D.</title>
        <authorList>
            <person name="Matsuzaki M."/>
            <person name="Misumi O."/>
            <person name="Shin-i T."/>
            <person name="Maruyama S."/>
            <person name="Takahara M."/>
            <person name="Miyagishima S."/>
            <person name="Mori T."/>
            <person name="Nishida K."/>
            <person name="Yagisawa F."/>
            <person name="Nishida K."/>
            <person name="Yoshida Y."/>
            <person name="Nishimura Y."/>
            <person name="Nakao S."/>
            <person name="Kobayashi T."/>
            <person name="Momoyama Y."/>
            <person name="Higashiyama T."/>
            <person name="Minoda A."/>
            <person name="Sano M."/>
            <person name="Nomoto H."/>
            <person name="Oishi K."/>
            <person name="Hayashi H."/>
            <person name="Ohta F."/>
            <person name="Nishizaka S."/>
            <person name="Haga S."/>
            <person name="Miura S."/>
            <person name="Morishita T."/>
            <person name="Kabeya Y."/>
            <person name="Terasawa K."/>
            <person name="Suzuki Y."/>
            <person name="Ishii Y."/>
            <person name="Asakawa S."/>
            <person name="Takano H."/>
            <person name="Ohta N."/>
            <person name="Kuroiwa H."/>
            <person name="Tanaka K."/>
            <person name="Shimizu N."/>
            <person name="Sugano S."/>
            <person name="Sato N."/>
            <person name="Nozaki H."/>
            <person name="Ogasawara N."/>
            <person name="Kohara Y."/>
            <person name="Kuroiwa T."/>
        </authorList>
    </citation>
    <scope>NUCLEOTIDE SEQUENCE [LARGE SCALE GENOMIC DNA]</scope>
    <source>
        <strain evidence="5 6">10D</strain>
    </source>
</reference>
<dbReference type="AlphaFoldDB" id="M1V7H3"/>